<keyword evidence="4 8" id="KW-0028">Amino-acid biosynthesis</keyword>
<keyword evidence="11" id="KW-1185">Reference proteome</keyword>
<feature type="active site" evidence="9">
    <location>
        <position position="102"/>
    </location>
</feature>
<proteinExistence type="inferred from homology"/>
<feature type="binding site" evidence="8">
    <location>
        <position position="93"/>
    </location>
    <ligand>
        <name>substrate</name>
    </ligand>
</feature>
<feature type="binding site" evidence="8">
    <location>
        <begin position="264"/>
        <end position="265"/>
    </location>
    <ligand>
        <name>substrate</name>
    </ligand>
</feature>
<evidence type="ECO:0000256" key="5">
    <source>
        <dbReference type="ARBA" id="ARBA00023154"/>
    </source>
</evidence>
<dbReference type="Pfam" id="PF01678">
    <property type="entry name" value="DAP_epimerase"/>
    <property type="match status" value="2"/>
</dbReference>
<organism evidence="10 11">
    <name type="scientific">Cellulomonas aerilata</name>
    <dbReference type="NCBI Taxonomy" id="515326"/>
    <lineage>
        <taxon>Bacteria</taxon>
        <taxon>Bacillati</taxon>
        <taxon>Actinomycetota</taxon>
        <taxon>Actinomycetes</taxon>
        <taxon>Micrococcales</taxon>
        <taxon>Cellulomonadaceae</taxon>
        <taxon>Cellulomonas</taxon>
    </lineage>
</organism>
<feature type="binding site" evidence="8">
    <location>
        <begin position="103"/>
        <end position="104"/>
    </location>
    <ligand>
        <name>substrate</name>
    </ligand>
</feature>
<sequence length="327" mass="33323">MTAPDVVRTAAGAAHPRLLEFTKGHGTQNDFVLLDDRDAALDLTPALVRGLADRRAGIGGDGVIRVVPTAAVPEAAALLEREPAATWFMDYRNADGSVAEMCGNGVRVFVAYLERLGLARAPRPGEGPPTAALAVGTRAGVRYVRAEPGGWYAVDMGPWHLPGGDAAAVAGYDAEVDVAGLPVTRPALSVDVGNPHTVLALADEGELSAADLARAPQVQPLPPAGTNVELVVPLGEQAGADGVLVGRVRMRVHERGVGETRSCGTGACAAALAVRTWAGAGAPDVWLVDVPGGTVRVRVLASGHVELAGPAALVATGRVDLAALAVA</sequence>
<feature type="binding site" evidence="8">
    <location>
        <position position="29"/>
    </location>
    <ligand>
        <name>substrate</name>
    </ligand>
</feature>
<dbReference type="OrthoDB" id="9805408at2"/>
<evidence type="ECO:0000313" key="10">
    <source>
        <dbReference type="EMBL" id="GEO35587.1"/>
    </source>
</evidence>
<gene>
    <name evidence="8 10" type="primary">dapF</name>
    <name evidence="10" type="ORF">CAE01nite_33120</name>
</gene>
<dbReference type="SUPFAM" id="SSF54506">
    <property type="entry name" value="Diaminopimelate epimerase-like"/>
    <property type="match status" value="2"/>
</dbReference>
<dbReference type="InterPro" id="IPR018510">
    <property type="entry name" value="DAP_epimerase_AS"/>
</dbReference>
<protein>
    <recommendedName>
        <fullName evidence="3 8">Diaminopimelate epimerase</fullName>
        <shortName evidence="8">DAP epimerase</shortName>
        <ecNumber evidence="3 8">5.1.1.7</ecNumber>
    </recommendedName>
    <alternativeName>
        <fullName evidence="8">PLP-independent amino acid racemase</fullName>
    </alternativeName>
</protein>
<feature type="site" description="Could be important to modulate the pK values of the two catalytic cysteine residues" evidence="8">
    <location>
        <position position="196"/>
    </location>
</feature>
<dbReference type="PROSITE" id="PS01326">
    <property type="entry name" value="DAP_EPIMERASE"/>
    <property type="match status" value="1"/>
</dbReference>
<keyword evidence="6 8" id="KW-0413">Isomerase</keyword>
<comment type="caution">
    <text evidence="8">Lacks conserved residue(s) required for the propagation of feature annotation.</text>
</comment>
<feature type="active site" description="Proton acceptor" evidence="8">
    <location>
        <position position="263"/>
    </location>
</feature>
<evidence type="ECO:0000256" key="9">
    <source>
        <dbReference type="PROSITE-ProRule" id="PRU10125"/>
    </source>
</evidence>
<dbReference type="AlphaFoldDB" id="A0A512DGH1"/>
<dbReference type="Proteomes" id="UP000321181">
    <property type="component" value="Unassembled WGS sequence"/>
</dbReference>
<dbReference type="GO" id="GO:0008837">
    <property type="term" value="F:diaminopimelate epimerase activity"/>
    <property type="evidence" value="ECO:0007669"/>
    <property type="project" value="UniProtKB-UniRule"/>
</dbReference>
<evidence type="ECO:0000256" key="3">
    <source>
        <dbReference type="ARBA" id="ARBA00013080"/>
    </source>
</evidence>
<comment type="caution">
    <text evidence="10">The sequence shown here is derived from an EMBL/GenBank/DDBJ whole genome shotgun (WGS) entry which is preliminary data.</text>
</comment>
<feature type="active site" description="Proton donor" evidence="8">
    <location>
        <position position="102"/>
    </location>
</feature>
<evidence type="ECO:0000256" key="8">
    <source>
        <dbReference type="HAMAP-Rule" id="MF_00197"/>
    </source>
</evidence>
<comment type="subunit">
    <text evidence="8">Homodimer.</text>
</comment>
<dbReference type="InterPro" id="IPR001653">
    <property type="entry name" value="DAP_epimerase_DapF"/>
</dbReference>
<dbReference type="HAMAP" id="MF_00197">
    <property type="entry name" value="DAP_epimerase"/>
    <property type="match status" value="1"/>
</dbReference>
<dbReference type="RefSeq" id="WP_146906624.1">
    <property type="nucleotide sequence ID" value="NZ_BAAARM010000006.1"/>
</dbReference>
<evidence type="ECO:0000313" key="11">
    <source>
        <dbReference type="Proteomes" id="UP000321181"/>
    </source>
</evidence>
<evidence type="ECO:0000256" key="2">
    <source>
        <dbReference type="ARBA" id="ARBA00010219"/>
    </source>
</evidence>
<keyword evidence="5 8" id="KW-0457">Lysine biosynthesis</keyword>
<dbReference type="NCBIfam" id="TIGR00652">
    <property type="entry name" value="DapF"/>
    <property type="match status" value="1"/>
</dbReference>
<accession>A0A512DGH1</accession>
<dbReference type="Gene3D" id="3.10.310.10">
    <property type="entry name" value="Diaminopimelate Epimerase, Chain A, domain 1"/>
    <property type="match status" value="2"/>
</dbReference>
<comment type="similarity">
    <text evidence="2 8">Belongs to the diaminopimelate epimerase family.</text>
</comment>
<evidence type="ECO:0000256" key="6">
    <source>
        <dbReference type="ARBA" id="ARBA00023235"/>
    </source>
</evidence>
<evidence type="ECO:0000256" key="7">
    <source>
        <dbReference type="ARBA" id="ARBA00051712"/>
    </source>
</evidence>
<keyword evidence="8" id="KW-0963">Cytoplasm</keyword>
<feature type="site" description="Could be important to modulate the pK values of the two catalytic cysteine residues" evidence="8">
    <location>
        <position position="254"/>
    </location>
</feature>
<comment type="function">
    <text evidence="8">Catalyzes the stereoinversion of LL-2,6-diaminopimelate (L,L-DAP) to meso-diaminopimelate (meso-DAP), a precursor of L-lysine and an essential component of the bacterial peptidoglycan.</text>
</comment>
<dbReference type="PANTHER" id="PTHR31689:SF0">
    <property type="entry name" value="DIAMINOPIMELATE EPIMERASE"/>
    <property type="match status" value="1"/>
</dbReference>
<dbReference type="UniPathway" id="UPA00034">
    <property type="reaction ID" value="UER00025"/>
</dbReference>
<dbReference type="EC" id="5.1.1.7" evidence="3 8"/>
<feature type="binding site" evidence="8">
    <location>
        <position position="194"/>
    </location>
    <ligand>
        <name>substrate</name>
    </ligand>
</feature>
<feature type="binding site" evidence="8">
    <location>
        <begin position="254"/>
        <end position="255"/>
    </location>
    <ligand>
        <name>substrate</name>
    </ligand>
</feature>
<comment type="catalytic activity">
    <reaction evidence="7 8">
        <text>(2S,6S)-2,6-diaminopimelate = meso-2,6-diaminopimelate</text>
        <dbReference type="Rhea" id="RHEA:15393"/>
        <dbReference type="ChEBI" id="CHEBI:57609"/>
        <dbReference type="ChEBI" id="CHEBI:57791"/>
        <dbReference type="EC" id="5.1.1.7"/>
    </reaction>
</comment>
<dbReference type="GO" id="GO:0005829">
    <property type="term" value="C:cytosol"/>
    <property type="evidence" value="ECO:0007669"/>
    <property type="project" value="TreeGrafter"/>
</dbReference>
<dbReference type="EMBL" id="BJYY01000021">
    <property type="protein sequence ID" value="GEO35587.1"/>
    <property type="molecule type" value="Genomic_DNA"/>
</dbReference>
<feature type="binding site" evidence="8">
    <location>
        <position position="227"/>
    </location>
    <ligand>
        <name>substrate</name>
    </ligand>
</feature>
<reference evidence="10 11" key="1">
    <citation type="submission" date="2019-07" db="EMBL/GenBank/DDBJ databases">
        <title>Whole genome shotgun sequence of Cellulomonas aerilata NBRC 106308.</title>
        <authorList>
            <person name="Hosoyama A."/>
            <person name="Uohara A."/>
            <person name="Ohji S."/>
            <person name="Ichikawa N."/>
        </authorList>
    </citation>
    <scope>NUCLEOTIDE SEQUENCE [LARGE SCALE GENOMIC DNA]</scope>
    <source>
        <strain evidence="10 11">NBRC 106308</strain>
    </source>
</reference>
<comment type="pathway">
    <text evidence="1 8">Amino-acid biosynthesis; L-lysine biosynthesis via DAP pathway; DL-2,6-diaminopimelate from LL-2,6-diaminopimelate: step 1/1.</text>
</comment>
<comment type="subcellular location">
    <subcellularLocation>
        <location evidence="8">Cytoplasm</location>
    </subcellularLocation>
</comment>
<evidence type="ECO:0000256" key="1">
    <source>
        <dbReference type="ARBA" id="ARBA00005196"/>
    </source>
</evidence>
<dbReference type="GO" id="GO:0009089">
    <property type="term" value="P:lysine biosynthetic process via diaminopimelate"/>
    <property type="evidence" value="ECO:0007669"/>
    <property type="project" value="UniProtKB-UniRule"/>
</dbReference>
<name>A0A512DGH1_9CELL</name>
<dbReference type="PANTHER" id="PTHR31689">
    <property type="entry name" value="DIAMINOPIMELATE EPIMERASE, CHLOROPLASTIC"/>
    <property type="match status" value="1"/>
</dbReference>
<evidence type="ECO:0000256" key="4">
    <source>
        <dbReference type="ARBA" id="ARBA00022605"/>
    </source>
</evidence>